<dbReference type="Proteomes" id="UP001066276">
    <property type="component" value="Chromosome 2_1"/>
</dbReference>
<comment type="caution">
    <text evidence="2">The sequence shown here is derived from an EMBL/GenBank/DDBJ whole genome shotgun (WGS) entry which is preliminary data.</text>
</comment>
<feature type="region of interest" description="Disordered" evidence="1">
    <location>
        <begin position="1"/>
        <end position="177"/>
    </location>
</feature>
<feature type="compositionally biased region" description="Basic and acidic residues" evidence="1">
    <location>
        <begin position="104"/>
        <end position="117"/>
    </location>
</feature>
<gene>
    <name evidence="2" type="ORF">NDU88_004066</name>
</gene>
<name>A0AAV7VF77_PLEWA</name>
<evidence type="ECO:0000256" key="1">
    <source>
        <dbReference type="SAM" id="MobiDB-lite"/>
    </source>
</evidence>
<feature type="compositionally biased region" description="Basic and acidic residues" evidence="1">
    <location>
        <begin position="16"/>
        <end position="25"/>
    </location>
</feature>
<accession>A0AAV7VF77</accession>
<protein>
    <submittedName>
        <fullName evidence="2">Uncharacterized protein</fullName>
    </submittedName>
</protein>
<feature type="compositionally biased region" description="Basic and acidic residues" evidence="1">
    <location>
        <begin position="85"/>
        <end position="94"/>
    </location>
</feature>
<reference evidence="2" key="1">
    <citation type="journal article" date="2022" name="bioRxiv">
        <title>Sequencing and chromosome-scale assembly of the giantPleurodeles waltlgenome.</title>
        <authorList>
            <person name="Brown T."/>
            <person name="Elewa A."/>
            <person name="Iarovenko S."/>
            <person name="Subramanian E."/>
            <person name="Araus A.J."/>
            <person name="Petzold A."/>
            <person name="Susuki M."/>
            <person name="Suzuki K.-i.T."/>
            <person name="Hayashi T."/>
            <person name="Toyoda A."/>
            <person name="Oliveira C."/>
            <person name="Osipova E."/>
            <person name="Leigh N.D."/>
            <person name="Simon A."/>
            <person name="Yun M.H."/>
        </authorList>
    </citation>
    <scope>NUCLEOTIDE SEQUENCE</scope>
    <source>
        <strain evidence="2">20211129_DDA</strain>
        <tissue evidence="2">Liver</tissue>
    </source>
</reference>
<evidence type="ECO:0000313" key="2">
    <source>
        <dbReference type="EMBL" id="KAJ1200240.1"/>
    </source>
</evidence>
<sequence>MVAGRCVAQKTDAEEERQSKEEECVARLQEAGDSADTTPLQTDPLGHAKQSPGCAFLHPEVPSSDVDPGVGFHSPEIQDPARLQQRRERRTETPKEEEDDEPGERDAETPGRTGREELLEDTSSHHSASHVPGGMWLSQRQKRNTSSNTELNYKSPKDFIGSSLSGDSPFFPRKEHK</sequence>
<dbReference type="EMBL" id="JANPWB010000003">
    <property type="protein sequence ID" value="KAJ1200240.1"/>
    <property type="molecule type" value="Genomic_DNA"/>
</dbReference>
<proteinExistence type="predicted"/>
<evidence type="ECO:0000313" key="3">
    <source>
        <dbReference type="Proteomes" id="UP001066276"/>
    </source>
</evidence>
<organism evidence="2 3">
    <name type="scientific">Pleurodeles waltl</name>
    <name type="common">Iberian ribbed newt</name>
    <dbReference type="NCBI Taxonomy" id="8319"/>
    <lineage>
        <taxon>Eukaryota</taxon>
        <taxon>Metazoa</taxon>
        <taxon>Chordata</taxon>
        <taxon>Craniata</taxon>
        <taxon>Vertebrata</taxon>
        <taxon>Euteleostomi</taxon>
        <taxon>Amphibia</taxon>
        <taxon>Batrachia</taxon>
        <taxon>Caudata</taxon>
        <taxon>Salamandroidea</taxon>
        <taxon>Salamandridae</taxon>
        <taxon>Pleurodelinae</taxon>
        <taxon>Pleurodeles</taxon>
    </lineage>
</organism>
<keyword evidence="3" id="KW-1185">Reference proteome</keyword>
<dbReference type="AlphaFoldDB" id="A0AAV7VF77"/>